<accession>A0A2T3FUG2</accession>
<dbReference type="InterPro" id="IPR014284">
    <property type="entry name" value="RNA_pol_sigma-70_dom"/>
</dbReference>
<dbReference type="Gene3D" id="1.20.120.1810">
    <property type="match status" value="1"/>
</dbReference>
<dbReference type="GO" id="GO:0030435">
    <property type="term" value="P:sporulation resulting in formation of a cellular spore"/>
    <property type="evidence" value="ECO:0007669"/>
    <property type="project" value="UniProtKB-KW"/>
</dbReference>
<name>A0A2T3FUG2_9CLOT</name>
<keyword evidence="4 6" id="KW-0238">DNA-binding</keyword>
<feature type="domain" description="RNA polymerase sigma-70" evidence="7">
    <location>
        <begin position="46"/>
        <end position="59"/>
    </location>
</feature>
<evidence type="ECO:0000256" key="3">
    <source>
        <dbReference type="ARBA" id="ARBA00023082"/>
    </source>
</evidence>
<dbReference type="GO" id="GO:0006352">
    <property type="term" value="P:DNA-templated transcription initiation"/>
    <property type="evidence" value="ECO:0007669"/>
    <property type="project" value="InterPro"/>
</dbReference>
<dbReference type="InterPro" id="IPR050239">
    <property type="entry name" value="Sigma-70_RNA_pol_init_factors"/>
</dbReference>
<dbReference type="InterPro" id="IPR007630">
    <property type="entry name" value="RNA_pol_sigma70_r4"/>
</dbReference>
<dbReference type="Pfam" id="PF04542">
    <property type="entry name" value="Sigma70_r2"/>
    <property type="match status" value="1"/>
</dbReference>
<protein>
    <recommendedName>
        <fullName evidence="6">RNA polymerase sigma factor</fullName>
    </recommendedName>
</protein>
<dbReference type="Pfam" id="PF04539">
    <property type="entry name" value="Sigma70_r3"/>
    <property type="match status" value="1"/>
</dbReference>
<evidence type="ECO:0000256" key="4">
    <source>
        <dbReference type="ARBA" id="ARBA00023125"/>
    </source>
</evidence>
<dbReference type="SUPFAM" id="SSF88946">
    <property type="entry name" value="Sigma2 domain of RNA polymerase sigma factors"/>
    <property type="match status" value="1"/>
</dbReference>
<dbReference type="Pfam" id="PF04545">
    <property type="entry name" value="Sigma70_r4"/>
    <property type="match status" value="1"/>
</dbReference>
<evidence type="ECO:0000259" key="7">
    <source>
        <dbReference type="PROSITE" id="PS00715"/>
    </source>
</evidence>
<dbReference type="InterPro" id="IPR007627">
    <property type="entry name" value="RNA_pol_sigma70_r2"/>
</dbReference>
<organism evidence="9 10">
    <name type="scientific">Clostridium fessum</name>
    <dbReference type="NCBI Taxonomy" id="2126740"/>
    <lineage>
        <taxon>Bacteria</taxon>
        <taxon>Bacillati</taxon>
        <taxon>Bacillota</taxon>
        <taxon>Clostridia</taxon>
        <taxon>Eubacteriales</taxon>
        <taxon>Clostridiaceae</taxon>
        <taxon>Clostridium</taxon>
    </lineage>
</organism>
<keyword evidence="2 6" id="KW-0805">Transcription regulation</keyword>
<comment type="caution">
    <text evidence="9">The sequence shown here is derived from an EMBL/GenBank/DDBJ whole genome shotgun (WGS) entry which is preliminary data.</text>
</comment>
<dbReference type="PROSITE" id="PS00715">
    <property type="entry name" value="SIGMA70_1"/>
    <property type="match status" value="1"/>
</dbReference>
<keyword evidence="5 6" id="KW-0804">Transcription</keyword>
<dbReference type="NCBIfam" id="TIGR02937">
    <property type="entry name" value="sigma70-ECF"/>
    <property type="match status" value="1"/>
</dbReference>
<dbReference type="Proteomes" id="UP000241048">
    <property type="component" value="Unassembled WGS sequence"/>
</dbReference>
<gene>
    <name evidence="9" type="ORF">C7U56_02880</name>
</gene>
<dbReference type="GO" id="GO:0016987">
    <property type="term" value="F:sigma factor activity"/>
    <property type="evidence" value="ECO:0007669"/>
    <property type="project" value="UniProtKB-KW"/>
</dbReference>
<reference evidence="9 10" key="1">
    <citation type="submission" date="2018-03" db="EMBL/GenBank/DDBJ databases">
        <title>Lachnoclostridium SNUG30386 gen.nov., sp.nov., isolated from human faeces.</title>
        <authorList>
            <person name="Seo B."/>
            <person name="Jeon K."/>
            <person name="Ko G."/>
        </authorList>
    </citation>
    <scope>NUCLEOTIDE SEQUENCE [LARGE SCALE GENOMIC DNA]</scope>
    <source>
        <strain evidence="9 10">SNUG30386</strain>
    </source>
</reference>
<evidence type="ECO:0000259" key="8">
    <source>
        <dbReference type="PROSITE" id="PS00716"/>
    </source>
</evidence>
<dbReference type="RefSeq" id="WP_107000058.1">
    <property type="nucleotide sequence ID" value="NZ_DBFCBK010000010.1"/>
</dbReference>
<dbReference type="PANTHER" id="PTHR30603">
    <property type="entry name" value="RNA POLYMERASE SIGMA FACTOR RPO"/>
    <property type="match status" value="1"/>
</dbReference>
<dbReference type="GO" id="GO:0003677">
    <property type="term" value="F:DNA binding"/>
    <property type="evidence" value="ECO:0007669"/>
    <property type="project" value="UniProtKB-KW"/>
</dbReference>
<keyword evidence="10" id="KW-1185">Reference proteome</keyword>
<dbReference type="NCBIfam" id="TIGR02980">
    <property type="entry name" value="SigBFG"/>
    <property type="match status" value="1"/>
</dbReference>
<proteinExistence type="inferred from homology"/>
<dbReference type="InterPro" id="IPR007624">
    <property type="entry name" value="RNA_pol_sigma70_r3"/>
</dbReference>
<evidence type="ECO:0000256" key="6">
    <source>
        <dbReference type="RuleBase" id="RU362124"/>
    </source>
</evidence>
<evidence type="ECO:0000256" key="2">
    <source>
        <dbReference type="ARBA" id="ARBA00023015"/>
    </source>
</evidence>
<dbReference type="InterPro" id="IPR036388">
    <property type="entry name" value="WH-like_DNA-bd_sf"/>
</dbReference>
<dbReference type="InterPro" id="IPR013325">
    <property type="entry name" value="RNA_pol_sigma_r2"/>
</dbReference>
<dbReference type="PIRSF" id="PIRSF000770">
    <property type="entry name" value="RNA_pol_sigma-SigE/K"/>
    <property type="match status" value="1"/>
</dbReference>
<dbReference type="SUPFAM" id="SSF88659">
    <property type="entry name" value="Sigma3 and sigma4 domains of RNA polymerase sigma factors"/>
    <property type="match status" value="2"/>
</dbReference>
<evidence type="ECO:0000256" key="5">
    <source>
        <dbReference type="ARBA" id="ARBA00023163"/>
    </source>
</evidence>
<evidence type="ECO:0000313" key="9">
    <source>
        <dbReference type="EMBL" id="PST38891.1"/>
    </source>
</evidence>
<dbReference type="PRINTS" id="PR00046">
    <property type="entry name" value="SIGMA70FCT"/>
</dbReference>
<dbReference type="InterPro" id="IPR014322">
    <property type="entry name" value="RNA_pol_sigma-B/F/G"/>
</dbReference>
<sequence>MDKTIEQIKRAHQGDKTAREALVKDNLGLVWSIVRRFAGRGCETEDLFQIGSIGLLKAIDKFDLSYEVRFSTYAVPMIAGEIKRFLRDDGIIKVSRSIKEQNQRLRAARDALCTALGREPTLEELAAQIGVSCEEAAASMAADSPVESLSAPASAGEETGLLLQDRIAGETAENEVLLDRMLLGDLLKMLNGRQREIIVRHYFYDQTQTQIAAQLGISQVQVSRIERKILGQMRAKLEET</sequence>
<keyword evidence="3 6" id="KW-0731">Sigma factor</keyword>
<dbReference type="Gene3D" id="1.10.10.10">
    <property type="entry name" value="Winged helix-like DNA-binding domain superfamily/Winged helix DNA-binding domain"/>
    <property type="match status" value="2"/>
</dbReference>
<dbReference type="InterPro" id="IPR013324">
    <property type="entry name" value="RNA_pol_sigma_r3/r4-like"/>
</dbReference>
<dbReference type="PROSITE" id="PS00716">
    <property type="entry name" value="SIGMA70_2"/>
    <property type="match status" value="1"/>
</dbReference>
<dbReference type="InterPro" id="IPR000943">
    <property type="entry name" value="RNA_pol_sigma70"/>
</dbReference>
<keyword evidence="1" id="KW-0749">Sporulation</keyword>
<evidence type="ECO:0000256" key="1">
    <source>
        <dbReference type="ARBA" id="ARBA00022969"/>
    </source>
</evidence>
<dbReference type="PANTHER" id="PTHR30603:SF17">
    <property type="entry name" value="RNA POLYMERASE SIGMA-G FACTOR"/>
    <property type="match status" value="1"/>
</dbReference>
<evidence type="ECO:0000313" key="10">
    <source>
        <dbReference type="Proteomes" id="UP000241048"/>
    </source>
</evidence>
<dbReference type="EMBL" id="PYLO01000001">
    <property type="protein sequence ID" value="PST38891.1"/>
    <property type="molecule type" value="Genomic_DNA"/>
</dbReference>
<comment type="function">
    <text evidence="6">Sigma factors are initiation factors that promote the attachment of RNA polymerase to specific initiation sites and are then released.</text>
</comment>
<dbReference type="CDD" id="cd06171">
    <property type="entry name" value="Sigma70_r4"/>
    <property type="match status" value="1"/>
</dbReference>
<feature type="domain" description="RNA polymerase sigma-70" evidence="8">
    <location>
        <begin position="207"/>
        <end position="233"/>
    </location>
</feature>
<comment type="similarity">
    <text evidence="6">Belongs to the sigma-70 factor family.</text>
</comment>
<dbReference type="AlphaFoldDB" id="A0A2T3FUG2"/>